<dbReference type="Proteomes" id="UP000191285">
    <property type="component" value="Unassembled WGS sequence"/>
</dbReference>
<keyword evidence="2" id="KW-1185">Reference proteome</keyword>
<dbReference type="EMBL" id="MLKD01000001">
    <property type="protein sequence ID" value="OQE31204.1"/>
    <property type="molecule type" value="Genomic_DNA"/>
</dbReference>
<protein>
    <submittedName>
        <fullName evidence="1">Uncharacterized protein</fullName>
    </submittedName>
</protein>
<gene>
    <name evidence="1" type="ORF">PENSTE_c001G05041</name>
</gene>
<evidence type="ECO:0000313" key="2">
    <source>
        <dbReference type="Proteomes" id="UP000191285"/>
    </source>
</evidence>
<name>A0A1V6TYR8_9EURO</name>
<dbReference type="OrthoDB" id="4222821at2759"/>
<proteinExistence type="predicted"/>
<comment type="caution">
    <text evidence="1">The sequence shown here is derived from an EMBL/GenBank/DDBJ whole genome shotgun (WGS) entry which is preliminary data.</text>
</comment>
<sequence>MYHRIEQQKLNTWIDYGAFPFINGEDNPLTPCDRDAQLHQLSYPGFSHNQWTQEPLTWADGPLHYPTICNYQYGHETAVPGAIWPDPLAMHTELPESVNTEFNSTQYGRGDTWSTSPNYVQSDISKNPAIGLQSPVEEEESCFVGKNDLFRPSYFAHLRNLMQLNLDLLTDLEHLETVSNLLGSSSILTERSDRILSKIDLPIFRIISHSDRFLDIVTTNNVFKRAIAPGESPITPEELSTSPCGDSCSPFNDLKRIEDCLDTIPKTVNSDDGEYKILSDVPSNSPGGDGLSTSDSSEPLSILAAYCQLIRLYHTLFNQLHRLFLMVPPDEVAEILSLPTFRFGKFHMVGHFTAKLQVLIELSFDMLGKIDHAIGIPEFAKGGFREEMMYPSQYISFTANSTISTSTCSSLGSLRDHVVTREHVMAGQSLRETMHFLQAFVKTITVDVVP</sequence>
<reference evidence="2" key="1">
    <citation type="journal article" date="2017" name="Nat. Microbiol.">
        <title>Global analysis of biosynthetic gene clusters reveals vast potential of secondary metabolite production in Penicillium species.</title>
        <authorList>
            <person name="Nielsen J.C."/>
            <person name="Grijseels S."/>
            <person name="Prigent S."/>
            <person name="Ji B."/>
            <person name="Dainat J."/>
            <person name="Nielsen K.F."/>
            <person name="Frisvad J.C."/>
            <person name="Workman M."/>
            <person name="Nielsen J."/>
        </authorList>
    </citation>
    <scope>NUCLEOTIDE SEQUENCE [LARGE SCALE GENOMIC DNA]</scope>
    <source>
        <strain evidence="2">IBT 24891</strain>
    </source>
</reference>
<dbReference type="STRING" id="303698.A0A1V6TYR8"/>
<organism evidence="1 2">
    <name type="scientific">Penicillium steckii</name>
    <dbReference type="NCBI Taxonomy" id="303698"/>
    <lineage>
        <taxon>Eukaryota</taxon>
        <taxon>Fungi</taxon>
        <taxon>Dikarya</taxon>
        <taxon>Ascomycota</taxon>
        <taxon>Pezizomycotina</taxon>
        <taxon>Eurotiomycetes</taxon>
        <taxon>Eurotiomycetidae</taxon>
        <taxon>Eurotiales</taxon>
        <taxon>Aspergillaceae</taxon>
        <taxon>Penicillium</taxon>
    </lineage>
</organism>
<dbReference type="AlphaFoldDB" id="A0A1V6TYR8"/>
<evidence type="ECO:0000313" key="1">
    <source>
        <dbReference type="EMBL" id="OQE31204.1"/>
    </source>
</evidence>
<accession>A0A1V6TYR8</accession>